<dbReference type="RefSeq" id="WP_345078720.1">
    <property type="nucleotide sequence ID" value="NZ_BAABFA010000005.1"/>
</dbReference>
<sequence>MKLEFAFTVALIASMDVANAQCKLHTKTDDFDGSVTSWTDQVRIASDGMPGILKGPGYVECSFKIFVNLVSAKGKVVLAITERSKLCDCATTALLLKFADGKVLTKESPRSGQSKTISAWETEQYSYFVLTKDELALLASQKIVKFRLKASGCSEHPVIEDEMSKRDAEKIQESANCILQLKN</sequence>
<evidence type="ECO:0000313" key="1">
    <source>
        <dbReference type="EMBL" id="GAA4461879.1"/>
    </source>
</evidence>
<accession>A0ABP8N7S4</accession>
<keyword evidence="2" id="KW-1185">Reference proteome</keyword>
<organism evidence="1 2">
    <name type="scientific">Nemorincola caseinilytica</name>
    <dbReference type="NCBI Taxonomy" id="2054315"/>
    <lineage>
        <taxon>Bacteria</taxon>
        <taxon>Pseudomonadati</taxon>
        <taxon>Bacteroidota</taxon>
        <taxon>Chitinophagia</taxon>
        <taxon>Chitinophagales</taxon>
        <taxon>Chitinophagaceae</taxon>
        <taxon>Nemorincola</taxon>
    </lineage>
</organism>
<name>A0ABP8N7S4_9BACT</name>
<gene>
    <name evidence="1" type="ORF">GCM10023093_07410</name>
</gene>
<dbReference type="EMBL" id="BAABFA010000005">
    <property type="protein sequence ID" value="GAA4461879.1"/>
    <property type="molecule type" value="Genomic_DNA"/>
</dbReference>
<comment type="caution">
    <text evidence="1">The sequence shown here is derived from an EMBL/GenBank/DDBJ whole genome shotgun (WGS) entry which is preliminary data.</text>
</comment>
<protein>
    <recommendedName>
        <fullName evidence="3">Secreted protein</fullName>
    </recommendedName>
</protein>
<dbReference type="Proteomes" id="UP001500067">
    <property type="component" value="Unassembled WGS sequence"/>
</dbReference>
<evidence type="ECO:0000313" key="2">
    <source>
        <dbReference type="Proteomes" id="UP001500067"/>
    </source>
</evidence>
<evidence type="ECO:0008006" key="3">
    <source>
        <dbReference type="Google" id="ProtNLM"/>
    </source>
</evidence>
<reference evidence="2" key="1">
    <citation type="journal article" date="2019" name="Int. J. Syst. Evol. Microbiol.">
        <title>The Global Catalogue of Microorganisms (GCM) 10K type strain sequencing project: providing services to taxonomists for standard genome sequencing and annotation.</title>
        <authorList>
            <consortium name="The Broad Institute Genomics Platform"/>
            <consortium name="The Broad Institute Genome Sequencing Center for Infectious Disease"/>
            <person name="Wu L."/>
            <person name="Ma J."/>
        </authorList>
    </citation>
    <scope>NUCLEOTIDE SEQUENCE [LARGE SCALE GENOMIC DNA]</scope>
    <source>
        <strain evidence="2">JCM 32105</strain>
    </source>
</reference>
<proteinExistence type="predicted"/>